<dbReference type="Proteomes" id="UP000182658">
    <property type="component" value="Unassembled WGS sequence"/>
</dbReference>
<dbReference type="InParanoid" id="A0A1J7J2N8"/>
<evidence type="ECO:0000313" key="8">
    <source>
        <dbReference type="Proteomes" id="UP000182658"/>
    </source>
</evidence>
<keyword evidence="8" id="KW-1185">Reference proteome</keyword>
<accession>A0A1J7J2N8</accession>
<dbReference type="OrthoDB" id="3539798at2759"/>
<keyword evidence="2" id="KW-0964">Secreted</keyword>
<evidence type="ECO:0000256" key="5">
    <source>
        <dbReference type="SAM" id="SignalP"/>
    </source>
</evidence>
<dbReference type="EMBL" id="KV875093">
    <property type="protein sequence ID" value="OIW34367.1"/>
    <property type="molecule type" value="Genomic_DNA"/>
</dbReference>
<evidence type="ECO:0000256" key="3">
    <source>
        <dbReference type="ARBA" id="ARBA00022729"/>
    </source>
</evidence>
<keyword evidence="4" id="KW-1015">Disulfide bond</keyword>
<proteinExistence type="predicted"/>
<feature type="domain" description="AA1-like" evidence="6">
    <location>
        <begin position="64"/>
        <end position="194"/>
    </location>
</feature>
<evidence type="ECO:0000256" key="4">
    <source>
        <dbReference type="ARBA" id="ARBA00023157"/>
    </source>
</evidence>
<feature type="chain" id="PRO_5012769226" description="AA1-like domain-containing protein" evidence="5">
    <location>
        <begin position="24"/>
        <end position="210"/>
    </location>
</feature>
<gene>
    <name evidence="7" type="ORF">CONLIGDRAFT_567468</name>
</gene>
<reference evidence="7 8" key="1">
    <citation type="submission" date="2016-10" db="EMBL/GenBank/DDBJ databases">
        <title>Draft genome sequence of Coniochaeta ligniaria NRRL30616, a lignocellulolytic fungus for bioabatement of inhibitors in plant biomass hydrolysates.</title>
        <authorList>
            <consortium name="DOE Joint Genome Institute"/>
            <person name="Jimenez D.J."/>
            <person name="Hector R.E."/>
            <person name="Riley R."/>
            <person name="Sun H."/>
            <person name="Grigoriev I.V."/>
            <person name="Van Elsas J.D."/>
            <person name="Nichols N.N."/>
        </authorList>
    </citation>
    <scope>NUCLEOTIDE SEQUENCE [LARGE SCALE GENOMIC DNA]</scope>
    <source>
        <strain evidence="7 8">NRRL 30616</strain>
    </source>
</reference>
<organism evidence="7 8">
    <name type="scientific">Coniochaeta ligniaria NRRL 30616</name>
    <dbReference type="NCBI Taxonomy" id="1408157"/>
    <lineage>
        <taxon>Eukaryota</taxon>
        <taxon>Fungi</taxon>
        <taxon>Dikarya</taxon>
        <taxon>Ascomycota</taxon>
        <taxon>Pezizomycotina</taxon>
        <taxon>Sordariomycetes</taxon>
        <taxon>Sordariomycetidae</taxon>
        <taxon>Coniochaetales</taxon>
        <taxon>Coniochaetaceae</taxon>
        <taxon>Coniochaeta</taxon>
    </lineage>
</organism>
<evidence type="ECO:0000256" key="1">
    <source>
        <dbReference type="ARBA" id="ARBA00004613"/>
    </source>
</evidence>
<comment type="subcellular location">
    <subcellularLocation>
        <location evidence="1">Secreted</location>
    </subcellularLocation>
</comment>
<sequence length="210" mass="22958">MLTSTSTSTALTLLLLSLPFSSPSPFFPKRDNRTSPATSCGCTTTSFSPWSWSLSDIYFHSSVIFSTPSHQIDGGWVSFSLAHPALAGVVFDCEASSTQLQDWFYGDQDYVCTGRADGEGGQAVRRAKATFRFDRAGGRVDVDQSWVCEDQDPRYPIYFKASGSGNVSLSCNETKWQNANWTSGQIYSTDTFECAKANLTIKPSEISATT</sequence>
<dbReference type="GO" id="GO:0005576">
    <property type="term" value="C:extracellular region"/>
    <property type="evidence" value="ECO:0007669"/>
    <property type="project" value="UniProtKB-SubCell"/>
</dbReference>
<dbReference type="Pfam" id="PF16541">
    <property type="entry name" value="AltA1"/>
    <property type="match status" value="1"/>
</dbReference>
<dbReference type="InterPro" id="IPR032382">
    <property type="entry name" value="AltA1"/>
</dbReference>
<name>A0A1J7J2N8_9PEZI</name>
<feature type="signal peptide" evidence="5">
    <location>
        <begin position="1"/>
        <end position="23"/>
    </location>
</feature>
<protein>
    <recommendedName>
        <fullName evidence="6">AA1-like domain-containing protein</fullName>
    </recommendedName>
</protein>
<evidence type="ECO:0000313" key="7">
    <source>
        <dbReference type="EMBL" id="OIW34367.1"/>
    </source>
</evidence>
<evidence type="ECO:0000259" key="6">
    <source>
        <dbReference type="Pfam" id="PF16541"/>
    </source>
</evidence>
<dbReference type="AlphaFoldDB" id="A0A1J7J2N8"/>
<keyword evidence="3 5" id="KW-0732">Signal</keyword>
<evidence type="ECO:0000256" key="2">
    <source>
        <dbReference type="ARBA" id="ARBA00022525"/>
    </source>
</evidence>